<dbReference type="Pfam" id="PF00440">
    <property type="entry name" value="TetR_N"/>
    <property type="match status" value="1"/>
</dbReference>
<dbReference type="EMBL" id="FQZF01000016">
    <property type="protein sequence ID" value="SHJ57274.1"/>
    <property type="molecule type" value="Genomic_DNA"/>
</dbReference>
<protein>
    <submittedName>
        <fullName evidence="6">Transcriptional regulator, TetR family</fullName>
    </submittedName>
</protein>
<dbReference type="PROSITE" id="PS01081">
    <property type="entry name" value="HTH_TETR_1"/>
    <property type="match status" value="1"/>
</dbReference>
<proteinExistence type="predicted"/>
<dbReference type="PANTHER" id="PTHR30055:SF146">
    <property type="entry name" value="HTH-TYPE TRANSCRIPTIONAL DUAL REGULATOR CECR"/>
    <property type="match status" value="1"/>
</dbReference>
<dbReference type="SUPFAM" id="SSF46689">
    <property type="entry name" value="Homeodomain-like"/>
    <property type="match status" value="1"/>
</dbReference>
<dbReference type="STRING" id="198092.SAMN02745194_02868"/>
<dbReference type="RefSeq" id="WP_073135872.1">
    <property type="nucleotide sequence ID" value="NZ_FQZF01000016.1"/>
</dbReference>
<dbReference type="GO" id="GO:0003700">
    <property type="term" value="F:DNA-binding transcription factor activity"/>
    <property type="evidence" value="ECO:0007669"/>
    <property type="project" value="TreeGrafter"/>
</dbReference>
<dbReference type="Gene3D" id="1.10.357.10">
    <property type="entry name" value="Tetracycline Repressor, domain 2"/>
    <property type="match status" value="1"/>
</dbReference>
<evidence type="ECO:0000256" key="4">
    <source>
        <dbReference type="PROSITE-ProRule" id="PRU00335"/>
    </source>
</evidence>
<dbReference type="FunFam" id="1.10.10.60:FF:000141">
    <property type="entry name" value="TetR family transcriptional regulator"/>
    <property type="match status" value="1"/>
</dbReference>
<dbReference type="InterPro" id="IPR009057">
    <property type="entry name" value="Homeodomain-like_sf"/>
</dbReference>
<dbReference type="PANTHER" id="PTHR30055">
    <property type="entry name" value="HTH-TYPE TRANSCRIPTIONAL REGULATOR RUTR"/>
    <property type="match status" value="1"/>
</dbReference>
<keyword evidence="2 4" id="KW-0238">DNA-binding</keyword>
<evidence type="ECO:0000313" key="7">
    <source>
        <dbReference type="Proteomes" id="UP000184387"/>
    </source>
</evidence>
<evidence type="ECO:0000259" key="5">
    <source>
        <dbReference type="PROSITE" id="PS50977"/>
    </source>
</evidence>
<dbReference type="GO" id="GO:0000976">
    <property type="term" value="F:transcription cis-regulatory region binding"/>
    <property type="evidence" value="ECO:0007669"/>
    <property type="project" value="TreeGrafter"/>
</dbReference>
<dbReference type="Proteomes" id="UP000184387">
    <property type="component" value="Unassembled WGS sequence"/>
</dbReference>
<dbReference type="SUPFAM" id="SSF48498">
    <property type="entry name" value="Tetracyclin repressor-like, C-terminal domain"/>
    <property type="match status" value="1"/>
</dbReference>
<evidence type="ECO:0000256" key="3">
    <source>
        <dbReference type="ARBA" id="ARBA00023163"/>
    </source>
</evidence>
<dbReference type="InterPro" id="IPR050109">
    <property type="entry name" value="HTH-type_TetR-like_transc_reg"/>
</dbReference>
<evidence type="ECO:0000256" key="2">
    <source>
        <dbReference type="ARBA" id="ARBA00023125"/>
    </source>
</evidence>
<dbReference type="InterPro" id="IPR039536">
    <property type="entry name" value="TetR_C_Proteobacteria"/>
</dbReference>
<dbReference type="PRINTS" id="PR00455">
    <property type="entry name" value="HTHTETR"/>
</dbReference>
<sequence length="217" mass="23057">MSLALAPAADLSPKRAAILSAGARLFMGVGYASVSMDAVAREAGVSKATVYAHFSGKDALFAAIVGDRCAAIAAQAEELASHAPSAHGALRELGRLWMRFLLHPDSMAIHRTVIAECTRFPDLARAFYEAGPARGRAWLIRRMMEEQRQGRLRADADPAVAADHLLGLLRGELYLRTVLGGPPPENAAIDAVVDQAVEVFLRAYGAPATLSAPETGR</sequence>
<reference evidence="6 7" key="1">
    <citation type="submission" date="2016-11" db="EMBL/GenBank/DDBJ databases">
        <authorList>
            <person name="Jaros S."/>
            <person name="Januszkiewicz K."/>
            <person name="Wedrychowicz H."/>
        </authorList>
    </citation>
    <scope>NUCLEOTIDE SEQUENCE [LARGE SCALE GENOMIC DNA]</scope>
    <source>
        <strain evidence="6 7">DSM 14916</strain>
    </source>
</reference>
<accession>A0A1M6KE88</accession>
<dbReference type="Pfam" id="PF14246">
    <property type="entry name" value="TetR_C_7"/>
    <property type="match status" value="1"/>
</dbReference>
<dbReference type="InterPro" id="IPR023772">
    <property type="entry name" value="DNA-bd_HTH_TetR-type_CS"/>
</dbReference>
<dbReference type="InterPro" id="IPR036271">
    <property type="entry name" value="Tet_transcr_reg_TetR-rel_C_sf"/>
</dbReference>
<keyword evidence="1" id="KW-0805">Transcription regulation</keyword>
<evidence type="ECO:0000256" key="1">
    <source>
        <dbReference type="ARBA" id="ARBA00023015"/>
    </source>
</evidence>
<name>A0A1M6KE88_9PROT</name>
<gene>
    <name evidence="6" type="ORF">SAMN02745194_02868</name>
</gene>
<evidence type="ECO:0000313" key="6">
    <source>
        <dbReference type="EMBL" id="SHJ57274.1"/>
    </source>
</evidence>
<keyword evidence="3" id="KW-0804">Transcription</keyword>
<feature type="DNA-binding region" description="H-T-H motif" evidence="4">
    <location>
        <begin position="35"/>
        <end position="54"/>
    </location>
</feature>
<dbReference type="Gene3D" id="1.10.10.60">
    <property type="entry name" value="Homeodomain-like"/>
    <property type="match status" value="1"/>
</dbReference>
<dbReference type="AlphaFoldDB" id="A0A1M6KE88"/>
<dbReference type="InterPro" id="IPR001647">
    <property type="entry name" value="HTH_TetR"/>
</dbReference>
<keyword evidence="7" id="KW-1185">Reference proteome</keyword>
<feature type="domain" description="HTH tetR-type" evidence="5">
    <location>
        <begin position="12"/>
        <end position="72"/>
    </location>
</feature>
<dbReference type="PROSITE" id="PS50977">
    <property type="entry name" value="HTH_TETR_2"/>
    <property type="match status" value="1"/>
</dbReference>
<organism evidence="6 7">
    <name type="scientific">Muricoccus roseus</name>
    <dbReference type="NCBI Taxonomy" id="198092"/>
    <lineage>
        <taxon>Bacteria</taxon>
        <taxon>Pseudomonadati</taxon>
        <taxon>Pseudomonadota</taxon>
        <taxon>Alphaproteobacteria</taxon>
        <taxon>Acetobacterales</taxon>
        <taxon>Roseomonadaceae</taxon>
        <taxon>Muricoccus</taxon>
    </lineage>
</organism>